<proteinExistence type="predicted"/>
<reference evidence="1" key="1">
    <citation type="journal article" date="2019" name="bioRxiv">
        <title>The Genome of the Zebra Mussel, Dreissena polymorpha: A Resource for Invasive Species Research.</title>
        <authorList>
            <person name="McCartney M.A."/>
            <person name="Auch B."/>
            <person name="Kono T."/>
            <person name="Mallez S."/>
            <person name="Zhang Y."/>
            <person name="Obille A."/>
            <person name="Becker A."/>
            <person name="Abrahante J.E."/>
            <person name="Garbe J."/>
            <person name="Badalamenti J.P."/>
            <person name="Herman A."/>
            <person name="Mangelson H."/>
            <person name="Liachko I."/>
            <person name="Sullivan S."/>
            <person name="Sone E.D."/>
            <person name="Koren S."/>
            <person name="Silverstein K.A.T."/>
            <person name="Beckman K.B."/>
            <person name="Gohl D.M."/>
        </authorList>
    </citation>
    <scope>NUCLEOTIDE SEQUENCE</scope>
    <source>
        <strain evidence="1">Duluth1</strain>
        <tissue evidence="1">Whole animal</tissue>
    </source>
</reference>
<dbReference type="Proteomes" id="UP000828390">
    <property type="component" value="Unassembled WGS sequence"/>
</dbReference>
<evidence type="ECO:0000313" key="2">
    <source>
        <dbReference type="Proteomes" id="UP000828390"/>
    </source>
</evidence>
<comment type="caution">
    <text evidence="1">The sequence shown here is derived from an EMBL/GenBank/DDBJ whole genome shotgun (WGS) entry which is preliminary data.</text>
</comment>
<evidence type="ECO:0000313" key="1">
    <source>
        <dbReference type="EMBL" id="KAH3803307.1"/>
    </source>
</evidence>
<organism evidence="1 2">
    <name type="scientific">Dreissena polymorpha</name>
    <name type="common">Zebra mussel</name>
    <name type="synonym">Mytilus polymorpha</name>
    <dbReference type="NCBI Taxonomy" id="45954"/>
    <lineage>
        <taxon>Eukaryota</taxon>
        <taxon>Metazoa</taxon>
        <taxon>Spiralia</taxon>
        <taxon>Lophotrochozoa</taxon>
        <taxon>Mollusca</taxon>
        <taxon>Bivalvia</taxon>
        <taxon>Autobranchia</taxon>
        <taxon>Heteroconchia</taxon>
        <taxon>Euheterodonta</taxon>
        <taxon>Imparidentia</taxon>
        <taxon>Neoheterodontei</taxon>
        <taxon>Myida</taxon>
        <taxon>Dreissenoidea</taxon>
        <taxon>Dreissenidae</taxon>
        <taxon>Dreissena</taxon>
    </lineage>
</organism>
<dbReference type="AlphaFoldDB" id="A0A9D4FRP6"/>
<reference evidence="1" key="2">
    <citation type="submission" date="2020-11" db="EMBL/GenBank/DDBJ databases">
        <authorList>
            <person name="McCartney M.A."/>
            <person name="Auch B."/>
            <person name="Kono T."/>
            <person name="Mallez S."/>
            <person name="Becker A."/>
            <person name="Gohl D.M."/>
            <person name="Silverstein K.A.T."/>
            <person name="Koren S."/>
            <person name="Bechman K.B."/>
            <person name="Herman A."/>
            <person name="Abrahante J.E."/>
            <person name="Garbe J."/>
        </authorList>
    </citation>
    <scope>NUCLEOTIDE SEQUENCE</scope>
    <source>
        <strain evidence="1">Duluth1</strain>
        <tissue evidence="1">Whole animal</tissue>
    </source>
</reference>
<accession>A0A9D4FRP6</accession>
<protein>
    <submittedName>
        <fullName evidence="1">Uncharacterized protein</fullName>
    </submittedName>
</protein>
<keyword evidence="2" id="KW-1185">Reference proteome</keyword>
<gene>
    <name evidence="1" type="ORF">DPMN_157011</name>
</gene>
<dbReference type="EMBL" id="JAIWYP010000007">
    <property type="protein sequence ID" value="KAH3803307.1"/>
    <property type="molecule type" value="Genomic_DNA"/>
</dbReference>
<sequence length="100" mass="11804">MTTFPFLFVNTENCPPPCTHAFQRTRTIFELSRDVITTTILTKFNEYWTINIHYSHIWKTSTPAGDIVFQRTRTVIELSQDIIKNFADQVLCTLDYTYDF</sequence>
<name>A0A9D4FRP6_DREPO</name>